<dbReference type="RefSeq" id="WP_087033745.1">
    <property type="nucleotide sequence ID" value="NZ_FJNE01000007.1"/>
</dbReference>
<dbReference type="EMBL" id="FJNE01000007">
    <property type="protein sequence ID" value="CZQ97829.1"/>
    <property type="molecule type" value="Genomic_DNA"/>
</dbReference>
<reference evidence="5 6" key="1">
    <citation type="submission" date="2016-02" db="EMBL/GenBank/DDBJ databases">
        <authorList>
            <person name="Wen L."/>
            <person name="He K."/>
            <person name="Yang H."/>
        </authorList>
    </citation>
    <scope>NUCLEOTIDE SEQUENCE [LARGE SCALE GENOMIC DNA]</scope>
    <source>
        <strain evidence="5">Trichococcus palustris</strain>
    </source>
</reference>
<dbReference type="PRINTS" id="PR00778">
    <property type="entry name" value="HTHARSR"/>
</dbReference>
<dbReference type="PROSITE" id="PS50987">
    <property type="entry name" value="HTH_ARSR_2"/>
    <property type="match status" value="1"/>
</dbReference>
<dbReference type="GO" id="GO:0003677">
    <property type="term" value="F:DNA binding"/>
    <property type="evidence" value="ECO:0007669"/>
    <property type="project" value="UniProtKB-KW"/>
</dbReference>
<dbReference type="PANTHER" id="PTHR33154">
    <property type="entry name" value="TRANSCRIPTIONAL REGULATOR, ARSR FAMILY"/>
    <property type="match status" value="1"/>
</dbReference>
<evidence type="ECO:0000256" key="2">
    <source>
        <dbReference type="ARBA" id="ARBA00023125"/>
    </source>
</evidence>
<dbReference type="OrthoDB" id="9798835at2"/>
<evidence type="ECO:0000313" key="5">
    <source>
        <dbReference type="EMBL" id="CZQ97829.1"/>
    </source>
</evidence>
<dbReference type="InterPro" id="IPR036388">
    <property type="entry name" value="WH-like_DNA-bd_sf"/>
</dbReference>
<dbReference type="InterPro" id="IPR001845">
    <property type="entry name" value="HTH_ArsR_DNA-bd_dom"/>
</dbReference>
<keyword evidence="2" id="KW-0238">DNA-binding</keyword>
<feature type="domain" description="HTH arsR-type" evidence="4">
    <location>
        <begin position="1"/>
        <end position="92"/>
    </location>
</feature>
<dbReference type="InterPro" id="IPR018334">
    <property type="entry name" value="ArsR_HTH"/>
</dbReference>
<evidence type="ECO:0000256" key="1">
    <source>
        <dbReference type="ARBA" id="ARBA00023015"/>
    </source>
</evidence>
<keyword evidence="3" id="KW-0804">Transcription</keyword>
<dbReference type="Gene3D" id="1.10.10.10">
    <property type="entry name" value="Winged helix-like DNA-binding domain superfamily/Winged helix DNA-binding domain"/>
    <property type="match status" value="1"/>
</dbReference>
<dbReference type="InterPro" id="IPR011991">
    <property type="entry name" value="ArsR-like_HTH"/>
</dbReference>
<evidence type="ECO:0000256" key="3">
    <source>
        <dbReference type="ARBA" id="ARBA00023163"/>
    </source>
</evidence>
<name>A0A143YUN3_9LACT</name>
<dbReference type="InterPro" id="IPR051081">
    <property type="entry name" value="HTH_MetalResp_TranReg"/>
</dbReference>
<dbReference type="PANTHER" id="PTHR33154:SF18">
    <property type="entry name" value="ARSENICAL RESISTANCE OPERON REPRESSOR"/>
    <property type="match status" value="1"/>
</dbReference>
<keyword evidence="6" id="KW-1185">Reference proteome</keyword>
<sequence>MNYEAYAQIMKALSDPKRIKILDMLSCGDMCACDILEHFDFTQPTLSHHIKVLVNAGLVTTKKEGTWHYYSINDTAANQLIKDTITLLSAKDDCICVTKEQKEGANCNEKTGAL</sequence>
<evidence type="ECO:0000259" key="4">
    <source>
        <dbReference type="PROSITE" id="PS50987"/>
    </source>
</evidence>
<evidence type="ECO:0000313" key="6">
    <source>
        <dbReference type="Proteomes" id="UP000242754"/>
    </source>
</evidence>
<dbReference type="NCBIfam" id="NF033788">
    <property type="entry name" value="HTH_metalloreg"/>
    <property type="match status" value="1"/>
</dbReference>
<proteinExistence type="predicted"/>
<dbReference type="CDD" id="cd00090">
    <property type="entry name" value="HTH_ARSR"/>
    <property type="match status" value="1"/>
</dbReference>
<dbReference type="STRING" id="140314.SAMN04488076_11944"/>
<dbReference type="PROSITE" id="PS00846">
    <property type="entry name" value="HTH_ARSR_1"/>
    <property type="match status" value="1"/>
</dbReference>
<organism evidence="5 6">
    <name type="scientific">Trichococcus palustris</name>
    <dbReference type="NCBI Taxonomy" id="140314"/>
    <lineage>
        <taxon>Bacteria</taxon>
        <taxon>Bacillati</taxon>
        <taxon>Bacillota</taxon>
        <taxon>Bacilli</taxon>
        <taxon>Lactobacillales</taxon>
        <taxon>Carnobacteriaceae</taxon>
        <taxon>Trichococcus</taxon>
    </lineage>
</organism>
<protein>
    <submittedName>
        <fullName evidence="5">Arsr-type transcription regulator hth motif</fullName>
    </submittedName>
</protein>
<gene>
    <name evidence="5" type="ORF">Tpal_2184</name>
</gene>
<dbReference type="InterPro" id="IPR036390">
    <property type="entry name" value="WH_DNA-bd_sf"/>
</dbReference>
<dbReference type="AlphaFoldDB" id="A0A143YUN3"/>
<dbReference type="Pfam" id="PF01022">
    <property type="entry name" value="HTH_5"/>
    <property type="match status" value="1"/>
</dbReference>
<keyword evidence="1" id="KW-0805">Transcription regulation</keyword>
<accession>A0A143YUN3</accession>
<dbReference type="GO" id="GO:0003700">
    <property type="term" value="F:DNA-binding transcription factor activity"/>
    <property type="evidence" value="ECO:0007669"/>
    <property type="project" value="InterPro"/>
</dbReference>
<dbReference type="Proteomes" id="UP000242754">
    <property type="component" value="Unassembled WGS sequence"/>
</dbReference>
<dbReference type="SUPFAM" id="SSF46785">
    <property type="entry name" value="Winged helix' DNA-binding domain"/>
    <property type="match status" value="1"/>
</dbReference>
<dbReference type="SMART" id="SM00418">
    <property type="entry name" value="HTH_ARSR"/>
    <property type="match status" value="1"/>
</dbReference>